<comment type="catalytic activity">
    <reaction evidence="4">
        <text>a secondary aliphatic amine + O2 + H2O = a primary amine + an aldehyde + H2O2</text>
        <dbReference type="Rhea" id="RHEA:26414"/>
        <dbReference type="ChEBI" id="CHEBI:15377"/>
        <dbReference type="ChEBI" id="CHEBI:15379"/>
        <dbReference type="ChEBI" id="CHEBI:16240"/>
        <dbReference type="ChEBI" id="CHEBI:17478"/>
        <dbReference type="ChEBI" id="CHEBI:58855"/>
        <dbReference type="ChEBI" id="CHEBI:65296"/>
        <dbReference type="EC" id="1.4.3.4"/>
    </reaction>
</comment>
<evidence type="ECO:0000256" key="5">
    <source>
        <dbReference type="PIRSR" id="PIRSR601613-1"/>
    </source>
</evidence>
<feature type="domain" description="Amine oxidase" evidence="7">
    <location>
        <begin position="49"/>
        <end position="496"/>
    </location>
</feature>
<dbReference type="AlphaFoldDB" id="A0A178C8Q8"/>
<dbReference type="PRINTS" id="PR00757">
    <property type="entry name" value="AMINEOXDASEF"/>
</dbReference>
<dbReference type="InterPro" id="IPR001613">
    <property type="entry name" value="Flavin_amine_oxidase"/>
</dbReference>
<dbReference type="Gene3D" id="3.90.660.10">
    <property type="match status" value="2"/>
</dbReference>
<evidence type="ECO:0000313" key="8">
    <source>
        <dbReference type="EMBL" id="OAL25445.1"/>
    </source>
</evidence>
<feature type="binding site" evidence="5">
    <location>
        <position position="294"/>
    </location>
    <ligand>
        <name>FAD</name>
        <dbReference type="ChEBI" id="CHEBI:57692"/>
    </ligand>
</feature>
<evidence type="ECO:0000259" key="7">
    <source>
        <dbReference type="Pfam" id="PF01593"/>
    </source>
</evidence>
<evidence type="ECO:0000256" key="6">
    <source>
        <dbReference type="RuleBase" id="RU362067"/>
    </source>
</evidence>
<evidence type="ECO:0000256" key="3">
    <source>
        <dbReference type="ARBA" id="ARBA00023002"/>
    </source>
</evidence>
<feature type="binding site" evidence="5">
    <location>
        <begin position="68"/>
        <end position="69"/>
    </location>
    <ligand>
        <name>FAD</name>
        <dbReference type="ChEBI" id="CHEBI:57692"/>
    </ligand>
</feature>
<keyword evidence="6" id="KW-0274">FAD</keyword>
<feature type="binding site" evidence="5">
    <location>
        <position position="400"/>
    </location>
    <ligand>
        <name>substrate</name>
    </ligand>
</feature>
<evidence type="ECO:0000256" key="4">
    <source>
        <dbReference type="ARBA" id="ARBA00048448"/>
    </source>
</evidence>
<dbReference type="SUPFAM" id="SSF51905">
    <property type="entry name" value="FAD/NAD(P)-binding domain"/>
    <property type="match status" value="1"/>
</dbReference>
<dbReference type="Gene3D" id="3.50.50.60">
    <property type="entry name" value="FAD/NAD(P)-binding domain"/>
    <property type="match status" value="2"/>
</dbReference>
<accession>A0A178C8Q8</accession>
<dbReference type="EC" id="1.4.3.-" evidence="6"/>
<feature type="binding site" evidence="5">
    <location>
        <position position="49"/>
    </location>
    <ligand>
        <name>FAD</name>
        <dbReference type="ChEBI" id="CHEBI:57692"/>
    </ligand>
</feature>
<dbReference type="PANTHER" id="PTHR43563:SF1">
    <property type="entry name" value="AMINE OXIDASE [FLAVIN-CONTAINING] B"/>
    <property type="match status" value="1"/>
</dbReference>
<comment type="cofactor">
    <cofactor evidence="1 6">
        <name>FAD</name>
        <dbReference type="ChEBI" id="CHEBI:57692"/>
    </cofactor>
</comment>
<dbReference type="GO" id="GO:0097621">
    <property type="term" value="F:monoamine oxidase activity"/>
    <property type="evidence" value="ECO:0007669"/>
    <property type="project" value="UniProtKB-EC"/>
</dbReference>
<dbReference type="EMBL" id="LVCJ01000112">
    <property type="protein sequence ID" value="OAL25445.1"/>
    <property type="molecule type" value="Genomic_DNA"/>
</dbReference>
<reference evidence="8 9" key="1">
    <citation type="submission" date="2016-03" db="EMBL/GenBank/DDBJ databases">
        <title>The draft genome sequence of Fonsecaea nubica causative agent of cutaneous subcutaneous infection in human host.</title>
        <authorList>
            <person name="Costa F."/>
            <person name="Sybren D.H."/>
            <person name="Raittz R.T."/>
            <person name="Weiss V.A."/>
            <person name="Leao A.C."/>
            <person name="Gomes R."/>
            <person name="De Souza E.M."/>
            <person name="Pedrosa F.O."/>
            <person name="Steffens M.B."/>
            <person name="Bombassaro A."/>
            <person name="Tadra-Sfeir M.Z."/>
            <person name="Moreno L.F."/>
            <person name="Najafzadeh M.J."/>
            <person name="Felipe M.S."/>
            <person name="Teixeira M."/>
            <person name="Sun J."/>
            <person name="Xi L."/>
            <person name="Castro M.A."/>
            <person name="Vicente V.A."/>
        </authorList>
    </citation>
    <scope>NUCLEOTIDE SEQUENCE [LARGE SCALE GENOMIC DNA]</scope>
    <source>
        <strain evidence="8 9">CBS 269.64</strain>
    </source>
</reference>
<dbReference type="GeneID" id="34593868"/>
<keyword evidence="9" id="KW-1185">Reference proteome</keyword>
<dbReference type="Proteomes" id="UP000185904">
    <property type="component" value="Unassembled WGS sequence"/>
</dbReference>
<dbReference type="Gene3D" id="6.10.140.1210">
    <property type="match status" value="1"/>
</dbReference>
<proteinExistence type="inferred from homology"/>
<organism evidence="8 9">
    <name type="scientific">Fonsecaea nubica</name>
    <dbReference type="NCBI Taxonomy" id="856822"/>
    <lineage>
        <taxon>Eukaryota</taxon>
        <taxon>Fungi</taxon>
        <taxon>Dikarya</taxon>
        <taxon>Ascomycota</taxon>
        <taxon>Pezizomycotina</taxon>
        <taxon>Eurotiomycetes</taxon>
        <taxon>Chaetothyriomycetidae</taxon>
        <taxon>Chaetothyriales</taxon>
        <taxon>Herpotrichiellaceae</taxon>
        <taxon>Fonsecaea</taxon>
    </lineage>
</organism>
<keyword evidence="3 6" id="KW-0560">Oxidoreductase</keyword>
<dbReference type="InterPro" id="IPR036188">
    <property type="entry name" value="FAD/NAD-bd_sf"/>
</dbReference>
<keyword evidence="6" id="KW-0285">Flavoprotein</keyword>
<comment type="caution">
    <text evidence="8">The sequence shown here is derived from an EMBL/GenBank/DDBJ whole genome shotgun (WGS) entry which is preliminary data.</text>
</comment>
<sequence>MLSTSEGFEYTPTQGSKAGLPTQAVISPSILDADPSILYDVIIIGAGYTGLTAARDLTAKGRSVLLLEARDRIGGRTWTTLTAEGDRVDLGGAYVHWHQPFVWSEIVRYGLKDQIKDAYEQYEGSIQSCIIIDGVRKDFDLPDMDVWLDGALQTFYNADGAHASELVPFPHTALHDLETAKKYDSLGVADRLDQVRGTVSQEARRAVELISTLMSGPPARTASYYDLLQRWVLGGATHDAYTSHMARYKLSCGQTELAKHIFDDALNANKSLRVNDGTTALSSTTLSYTFSTPVETIDYTNPSEGRVQTTDGRVFRARQIICTIPLTVLKDVAFVPTLPEGKTRAFKEARANNTQKAWMQAEGKQWRTWAALRQEGDVATMVSGDAHSASPDNHTTNLVYFSGGTMSHMSPKEVVEDVQSLHPDLKVDRMISTDWVTDPYSRGTWSLFSPGYMTTYLAALQESLGNLKFASSDYCDGWRGFIDGAIEAGMLVAREVDRDLES</sequence>
<gene>
    <name evidence="8" type="ORF">AYO20_10479</name>
</gene>
<evidence type="ECO:0000256" key="2">
    <source>
        <dbReference type="ARBA" id="ARBA00005995"/>
    </source>
</evidence>
<dbReference type="InterPro" id="IPR002937">
    <property type="entry name" value="Amino_oxidase"/>
</dbReference>
<dbReference type="PANTHER" id="PTHR43563">
    <property type="entry name" value="AMINE OXIDASE"/>
    <property type="match status" value="1"/>
</dbReference>
<protein>
    <recommendedName>
        <fullName evidence="6">Amine oxidase</fullName>
        <ecNumber evidence="6">1.4.3.-</ecNumber>
    </recommendedName>
</protein>
<dbReference type="InterPro" id="IPR050703">
    <property type="entry name" value="Flavin_MAO"/>
</dbReference>
<evidence type="ECO:0000256" key="1">
    <source>
        <dbReference type="ARBA" id="ARBA00001974"/>
    </source>
</evidence>
<dbReference type="OrthoDB" id="7777654at2759"/>
<comment type="similarity">
    <text evidence="2 6">Belongs to the flavin monoamine oxidase family.</text>
</comment>
<name>A0A178C8Q8_9EURO</name>
<dbReference type="Pfam" id="PF01593">
    <property type="entry name" value="Amino_oxidase"/>
    <property type="match status" value="1"/>
</dbReference>
<evidence type="ECO:0000313" key="9">
    <source>
        <dbReference type="Proteomes" id="UP000185904"/>
    </source>
</evidence>
<dbReference type="RefSeq" id="XP_022495315.1">
    <property type="nucleotide sequence ID" value="XM_022648737.1"/>
</dbReference>